<dbReference type="GO" id="GO:0005737">
    <property type="term" value="C:cytoplasm"/>
    <property type="evidence" value="ECO:0007669"/>
    <property type="project" value="TreeGrafter"/>
</dbReference>
<dbReference type="InterPro" id="IPR014729">
    <property type="entry name" value="Rossmann-like_a/b/a_fold"/>
</dbReference>
<dbReference type="Gene3D" id="3.90.950.20">
    <property type="entry name" value="CinA-like"/>
    <property type="match status" value="1"/>
</dbReference>
<dbReference type="SUPFAM" id="SSF52374">
    <property type="entry name" value="Nucleotidylyl transferase"/>
    <property type="match status" value="1"/>
</dbReference>
<evidence type="ECO:0000259" key="1">
    <source>
        <dbReference type="Pfam" id="PF01467"/>
    </source>
</evidence>
<dbReference type="GO" id="GO:0005634">
    <property type="term" value="C:nucleus"/>
    <property type="evidence" value="ECO:0007669"/>
    <property type="project" value="TreeGrafter"/>
</dbReference>
<evidence type="ECO:0000313" key="2">
    <source>
        <dbReference type="EMBL" id="CAK0738768.1"/>
    </source>
</evidence>
<dbReference type="PANTHER" id="PTHR31285">
    <property type="entry name" value="NICOTINAMIDE MONONUCLEOTIDE ADENYLYLTRANSFERASE"/>
    <property type="match status" value="1"/>
</dbReference>
<proteinExistence type="predicted"/>
<dbReference type="GO" id="GO:0016887">
    <property type="term" value="F:ATP hydrolysis activity"/>
    <property type="evidence" value="ECO:0007669"/>
    <property type="project" value="TreeGrafter"/>
</dbReference>
<dbReference type="InterPro" id="IPR004821">
    <property type="entry name" value="Cyt_trans-like"/>
</dbReference>
<sequence>MQDLDERAVHLVRQIHGTNRKAVFYVAGGGVQVLTWLLSVPGASKTVLEARIPYGGGKSMAEILGKEPQTFANTLTAVEMARAAYRQAAHLSEFGVPILGVSCTCALATDRVKKGDHKVYVAIHDGHRTKALRIHLQKGTRNRLQEDDVASRLVLRSLAEGCGLEEAARSLSLGLRQETGAVVNGFAPRESMDGAAPQYERLQESVQSVEEPLQDLLDGRARSVEYSGGQVIVDAPRRGRVYLPGSFNPLHEGHKGLLSAALKTKGLAETDGCFELSVGNPDKGLLPLDEIKRRVAQFVEQGLPLVVTQAPLFTIKSKLFAKSTFVIGYDTAIRLIMPKYYGSEAKMLLELAAMRYRGCNLIVAGRIDDDRTFRTMSDVTLPDGLDTLGLFESIPEQLFRSDISSTELRNKGAGLA</sequence>
<dbReference type="PANTHER" id="PTHR31285:SF0">
    <property type="entry name" value="NICOTINAMIDE MONONUCLEOTIDE ADENYLYLTRANSFERASE"/>
    <property type="match status" value="1"/>
</dbReference>
<dbReference type="Proteomes" id="UP001314263">
    <property type="component" value="Unassembled WGS sequence"/>
</dbReference>
<name>A0AAV1HSN8_9CHLO</name>
<protein>
    <recommendedName>
        <fullName evidence="1">Cytidyltransferase-like domain-containing protein</fullName>
    </recommendedName>
</protein>
<comment type="caution">
    <text evidence="2">The sequence shown here is derived from an EMBL/GenBank/DDBJ whole genome shotgun (WGS) entry which is preliminary data.</text>
</comment>
<dbReference type="InterPro" id="IPR036653">
    <property type="entry name" value="CinA-like_C"/>
</dbReference>
<dbReference type="GO" id="GO:0000309">
    <property type="term" value="F:nicotinamide-nucleotide adenylyltransferase activity"/>
    <property type="evidence" value="ECO:0007669"/>
    <property type="project" value="TreeGrafter"/>
</dbReference>
<reference evidence="2 3" key="1">
    <citation type="submission" date="2023-10" db="EMBL/GenBank/DDBJ databases">
        <authorList>
            <person name="Maclean D."/>
            <person name="Macfadyen A."/>
        </authorList>
    </citation>
    <scope>NUCLEOTIDE SEQUENCE [LARGE SCALE GENOMIC DNA]</scope>
</reference>
<accession>A0AAV1HSN8</accession>
<feature type="domain" description="Cytidyltransferase-like" evidence="1">
    <location>
        <begin position="243"/>
        <end position="410"/>
    </location>
</feature>
<dbReference type="Pfam" id="PF01467">
    <property type="entry name" value="CTP_transf_like"/>
    <property type="match status" value="1"/>
</dbReference>
<dbReference type="AlphaFoldDB" id="A0AAV1HSN8"/>
<keyword evidence="3" id="KW-1185">Reference proteome</keyword>
<organism evidence="2 3">
    <name type="scientific">Coccomyxa viridis</name>
    <dbReference type="NCBI Taxonomy" id="1274662"/>
    <lineage>
        <taxon>Eukaryota</taxon>
        <taxon>Viridiplantae</taxon>
        <taxon>Chlorophyta</taxon>
        <taxon>core chlorophytes</taxon>
        <taxon>Trebouxiophyceae</taxon>
        <taxon>Trebouxiophyceae incertae sedis</taxon>
        <taxon>Coccomyxaceae</taxon>
        <taxon>Coccomyxa</taxon>
    </lineage>
</organism>
<gene>
    <name evidence="2" type="ORF">CVIRNUC_001090</name>
</gene>
<evidence type="ECO:0000313" key="3">
    <source>
        <dbReference type="Proteomes" id="UP001314263"/>
    </source>
</evidence>
<dbReference type="Gene3D" id="3.40.50.620">
    <property type="entry name" value="HUPs"/>
    <property type="match status" value="1"/>
</dbReference>
<dbReference type="EMBL" id="CAUYUE010000002">
    <property type="protein sequence ID" value="CAK0738768.1"/>
    <property type="molecule type" value="Genomic_DNA"/>
</dbReference>